<keyword evidence="10" id="KW-1185">Reference proteome</keyword>
<feature type="transmembrane region" description="Helical" evidence="7">
    <location>
        <begin position="12"/>
        <end position="30"/>
    </location>
</feature>
<evidence type="ECO:0000256" key="7">
    <source>
        <dbReference type="SAM" id="Phobius"/>
    </source>
</evidence>
<dbReference type="Proteomes" id="UP000298200">
    <property type="component" value="Unassembled WGS sequence"/>
</dbReference>
<evidence type="ECO:0000256" key="5">
    <source>
        <dbReference type="ARBA" id="ARBA00023098"/>
    </source>
</evidence>
<dbReference type="InterPro" id="IPR006694">
    <property type="entry name" value="Fatty_acid_hydroxylase"/>
</dbReference>
<feature type="transmembrane region" description="Helical" evidence="7">
    <location>
        <begin position="50"/>
        <end position="70"/>
    </location>
</feature>
<evidence type="ECO:0000256" key="2">
    <source>
        <dbReference type="ARBA" id="ARBA00022692"/>
    </source>
</evidence>
<dbReference type="RefSeq" id="WP_135635150.1">
    <property type="nucleotide sequence ID" value="NZ_RQFU01000015.1"/>
</dbReference>
<evidence type="ECO:0000256" key="3">
    <source>
        <dbReference type="ARBA" id="ARBA00022989"/>
    </source>
</evidence>
<dbReference type="PANTHER" id="PTHR21624">
    <property type="entry name" value="STEROL DESATURASE-RELATED PROTEIN"/>
    <property type="match status" value="1"/>
</dbReference>
<evidence type="ECO:0000256" key="4">
    <source>
        <dbReference type="ARBA" id="ARBA00023002"/>
    </source>
</evidence>
<feature type="transmembrane region" description="Helical" evidence="7">
    <location>
        <begin position="309"/>
        <end position="330"/>
    </location>
</feature>
<keyword evidence="5" id="KW-0443">Lipid metabolism</keyword>
<feature type="domain" description="Fatty acid hydroxylase" evidence="8">
    <location>
        <begin position="87"/>
        <end position="221"/>
    </location>
</feature>
<dbReference type="Pfam" id="PF04116">
    <property type="entry name" value="FA_hydroxylase"/>
    <property type="match status" value="1"/>
</dbReference>
<keyword evidence="4" id="KW-0560">Oxidoreductase</keyword>
<evidence type="ECO:0000313" key="10">
    <source>
        <dbReference type="Proteomes" id="UP000298200"/>
    </source>
</evidence>
<proteinExistence type="predicted"/>
<feature type="transmembrane region" description="Helical" evidence="7">
    <location>
        <begin position="387"/>
        <end position="403"/>
    </location>
</feature>
<keyword evidence="2 7" id="KW-0812">Transmembrane</keyword>
<feature type="transmembrane region" description="Helical" evidence="7">
    <location>
        <begin position="336"/>
        <end position="357"/>
    </location>
</feature>
<protein>
    <submittedName>
        <fullName evidence="9">Sterol desaturase family protein</fullName>
    </submittedName>
</protein>
<name>A0ABY2M353_9LEPT</name>
<evidence type="ECO:0000259" key="8">
    <source>
        <dbReference type="Pfam" id="PF04116"/>
    </source>
</evidence>
<evidence type="ECO:0000256" key="6">
    <source>
        <dbReference type="ARBA" id="ARBA00023136"/>
    </source>
</evidence>
<organism evidence="9 10">
    <name type="scientific">Leptospira yanagawae</name>
    <dbReference type="NCBI Taxonomy" id="293069"/>
    <lineage>
        <taxon>Bacteria</taxon>
        <taxon>Pseudomonadati</taxon>
        <taxon>Spirochaetota</taxon>
        <taxon>Spirochaetia</taxon>
        <taxon>Leptospirales</taxon>
        <taxon>Leptospiraceae</taxon>
        <taxon>Leptospira</taxon>
    </lineage>
</organism>
<reference evidence="10" key="1">
    <citation type="journal article" date="2019" name="PLoS Negl. Trop. Dis.">
        <title>Revisiting the worldwide diversity of Leptospira species in the environment.</title>
        <authorList>
            <person name="Vincent A.T."/>
            <person name="Schiettekatte O."/>
            <person name="Bourhy P."/>
            <person name="Veyrier F.J."/>
            <person name="Picardeau M."/>
        </authorList>
    </citation>
    <scope>NUCLEOTIDE SEQUENCE [LARGE SCALE GENOMIC DNA]</scope>
    <source>
        <strain evidence="10">201800272</strain>
    </source>
</reference>
<keyword evidence="6 7" id="KW-0472">Membrane</keyword>
<keyword evidence="3 7" id="KW-1133">Transmembrane helix</keyword>
<accession>A0ABY2M353</accession>
<comment type="subcellular location">
    <subcellularLocation>
        <location evidence="1">Endomembrane system</location>
        <topology evidence="1">Multi-pass membrane protein</topology>
    </subcellularLocation>
</comment>
<feature type="transmembrane region" description="Helical" evidence="7">
    <location>
        <begin position="138"/>
        <end position="158"/>
    </location>
</feature>
<sequence>MFENFTAPKIVTFAIPVFFLLIGIEVYIGYRKNKDLYRLNDSIADLSTGIISQIWGLFQKGIGLFAYFYIYEHFRVFEFAMTNPWAWVLCIVGQDFCYYWSHRLAHEVNFLWAGHVIHHHSEEYNLVVALRQTGLGGLVSWIFYVPLALIGFHPWMYLASGQINLIYQFWVHTKAVGKIGKIGEYILSTPSHHRVHHAINPSYIDKNHGGIFIIFDRMFGTFREETEPCVYGTVKPLRSFNPVYANFHYYWELLKQSFQAEYFLDKILVFFKPPGWIPRQGQKPAGFLPIPEVSPTTFQKYDPKPASEVKTYTTTWFVLVLLLSFAFLLFVPKFSLVSQILVTVWVTLSLVAINALIENKSWAGAMEITRLLFGFLVLGYFDVGWAYYAIGIVCLVVAGVYLYRTGQQKTQVVS</sequence>
<evidence type="ECO:0000313" key="9">
    <source>
        <dbReference type="EMBL" id="TGL21104.1"/>
    </source>
</evidence>
<gene>
    <name evidence="9" type="ORF">EHQ46_09160</name>
</gene>
<dbReference type="PANTHER" id="PTHR21624:SF1">
    <property type="entry name" value="ALKYLGLYCEROL MONOOXYGENASE"/>
    <property type="match status" value="1"/>
</dbReference>
<dbReference type="InterPro" id="IPR051689">
    <property type="entry name" value="Sterol_desaturase/TMEM195"/>
</dbReference>
<dbReference type="EMBL" id="RQFU01000015">
    <property type="protein sequence ID" value="TGL21104.1"/>
    <property type="molecule type" value="Genomic_DNA"/>
</dbReference>
<evidence type="ECO:0000256" key="1">
    <source>
        <dbReference type="ARBA" id="ARBA00004127"/>
    </source>
</evidence>
<comment type="caution">
    <text evidence="9">The sequence shown here is derived from an EMBL/GenBank/DDBJ whole genome shotgun (WGS) entry which is preliminary data.</text>
</comment>